<feature type="repeat" description="TPR" evidence="1">
    <location>
        <begin position="544"/>
        <end position="577"/>
    </location>
</feature>
<dbReference type="PANTHER" id="PTHR44216:SF3">
    <property type="entry name" value="PROTEIN O-MANNOSYL-TRANSFERASE TMTC2"/>
    <property type="match status" value="1"/>
</dbReference>
<feature type="repeat" description="TPR" evidence="1">
    <location>
        <begin position="408"/>
        <end position="441"/>
    </location>
</feature>
<dbReference type="PROSITE" id="PS50005">
    <property type="entry name" value="TPR"/>
    <property type="match status" value="7"/>
</dbReference>
<proteinExistence type="predicted"/>
<feature type="repeat" description="TPR" evidence="1">
    <location>
        <begin position="578"/>
        <end position="611"/>
    </location>
</feature>
<name>A0A7G9YH98_9EURY</name>
<feature type="repeat" description="TPR" evidence="1">
    <location>
        <begin position="612"/>
        <end position="645"/>
    </location>
</feature>
<accession>A0A7G9YH98</accession>
<keyword evidence="1" id="KW-0802">TPR repeat</keyword>
<dbReference type="PROSITE" id="PS50293">
    <property type="entry name" value="TPR_REGION"/>
    <property type="match status" value="2"/>
</dbReference>
<dbReference type="GO" id="GO:0000030">
    <property type="term" value="F:mannosyltransferase activity"/>
    <property type="evidence" value="ECO:0007669"/>
    <property type="project" value="TreeGrafter"/>
</dbReference>
<keyword evidence="2" id="KW-1133">Transmembrane helix</keyword>
<reference evidence="3" key="1">
    <citation type="submission" date="2020-06" db="EMBL/GenBank/DDBJ databases">
        <title>Unique genomic features of the anaerobic methanotrophic archaea.</title>
        <authorList>
            <person name="Chadwick G.L."/>
            <person name="Skennerton C.T."/>
            <person name="Laso-Perez R."/>
            <person name="Leu A.O."/>
            <person name="Speth D.R."/>
            <person name="Yu H."/>
            <person name="Morgan-Lang C."/>
            <person name="Hatzenpichler R."/>
            <person name="Goudeau D."/>
            <person name="Malmstrom R."/>
            <person name="Brazelton W.J."/>
            <person name="Woyke T."/>
            <person name="Hallam S.J."/>
            <person name="Tyson G.W."/>
            <person name="Wegener G."/>
            <person name="Boetius A."/>
            <person name="Orphan V."/>
        </authorList>
    </citation>
    <scope>NUCLEOTIDE SEQUENCE</scope>
</reference>
<keyword evidence="3" id="KW-0132">Cell division</keyword>
<dbReference type="GO" id="GO:0035269">
    <property type="term" value="P:protein O-linked glycosylation via mannose"/>
    <property type="evidence" value="ECO:0007669"/>
    <property type="project" value="TreeGrafter"/>
</dbReference>
<dbReference type="InterPro" id="IPR011990">
    <property type="entry name" value="TPR-like_helical_dom_sf"/>
</dbReference>
<keyword evidence="2" id="KW-0812">Transmembrane</keyword>
<evidence type="ECO:0000256" key="2">
    <source>
        <dbReference type="SAM" id="Phobius"/>
    </source>
</evidence>
<dbReference type="InterPro" id="IPR052384">
    <property type="entry name" value="TMTC_O-mannosyltransferase"/>
</dbReference>
<dbReference type="SMART" id="SM00028">
    <property type="entry name" value="TPR"/>
    <property type="match status" value="7"/>
</dbReference>
<feature type="repeat" description="TPR" evidence="1">
    <location>
        <begin position="442"/>
        <end position="475"/>
    </location>
</feature>
<dbReference type="PANTHER" id="PTHR44216">
    <property type="entry name" value="PROTEIN O-MANNOSYL-TRANSFERASE TMTC2"/>
    <property type="match status" value="1"/>
</dbReference>
<gene>
    <name evidence="3" type="primary">cpoB</name>
    <name evidence="3" type="ORF">FLPANLNF_00001</name>
</gene>
<dbReference type="Pfam" id="PF13424">
    <property type="entry name" value="TPR_12"/>
    <property type="match status" value="1"/>
</dbReference>
<protein>
    <submittedName>
        <fullName evidence="3">Cell division coordinator CpoB</fullName>
    </submittedName>
</protein>
<feature type="repeat" description="TPR" evidence="1">
    <location>
        <begin position="510"/>
        <end position="543"/>
    </location>
</feature>
<feature type="repeat" description="TPR" evidence="1">
    <location>
        <begin position="476"/>
        <end position="509"/>
    </location>
</feature>
<evidence type="ECO:0000256" key="1">
    <source>
        <dbReference type="PROSITE-ProRule" id="PRU00339"/>
    </source>
</evidence>
<dbReference type="InterPro" id="IPR019734">
    <property type="entry name" value="TPR_rpt"/>
</dbReference>
<keyword evidence="2" id="KW-0472">Membrane</keyword>
<dbReference type="EMBL" id="MT631261">
    <property type="protein sequence ID" value="QNO47382.1"/>
    <property type="molecule type" value="Genomic_DNA"/>
</dbReference>
<dbReference type="SUPFAM" id="SSF48452">
    <property type="entry name" value="TPR-like"/>
    <property type="match status" value="1"/>
</dbReference>
<dbReference type="Pfam" id="PF13414">
    <property type="entry name" value="TPR_11"/>
    <property type="match status" value="1"/>
</dbReference>
<dbReference type="Gene3D" id="1.25.40.10">
    <property type="entry name" value="Tetratricopeptide repeat domain"/>
    <property type="match status" value="3"/>
</dbReference>
<dbReference type="SUPFAM" id="SSF52540">
    <property type="entry name" value="P-loop containing nucleoside triphosphate hydrolases"/>
    <property type="match status" value="1"/>
</dbReference>
<dbReference type="InterPro" id="IPR027417">
    <property type="entry name" value="P-loop_NTPase"/>
</dbReference>
<organism evidence="3">
    <name type="scientific">Candidatus Methanogaster sp. ANME-2c ERB4</name>
    <dbReference type="NCBI Taxonomy" id="2759911"/>
    <lineage>
        <taxon>Archaea</taxon>
        <taxon>Methanobacteriati</taxon>
        <taxon>Methanobacteriota</taxon>
        <taxon>Stenosarchaea group</taxon>
        <taxon>Methanomicrobia</taxon>
        <taxon>Methanosarcinales</taxon>
        <taxon>ANME-2 cluster</taxon>
        <taxon>Candidatus Methanogasteraceae</taxon>
        <taxon>Candidatus Methanogaster</taxon>
    </lineage>
</organism>
<dbReference type="AlphaFoldDB" id="A0A7G9YH98"/>
<evidence type="ECO:0000313" key="3">
    <source>
        <dbReference type="EMBL" id="QNO47382.1"/>
    </source>
</evidence>
<feature type="transmembrane region" description="Helical" evidence="2">
    <location>
        <begin position="65"/>
        <end position="84"/>
    </location>
</feature>
<dbReference type="GO" id="GO:0051301">
    <property type="term" value="P:cell division"/>
    <property type="evidence" value="ECO:0007669"/>
    <property type="project" value="UniProtKB-KW"/>
</dbReference>
<dbReference type="Pfam" id="PF13432">
    <property type="entry name" value="TPR_16"/>
    <property type="match status" value="1"/>
</dbReference>
<sequence>MQAASGKRRWCGFSGIARSRSQVLRFGWLIGCWSDVFYRLDVIEIDRMFNELVERISGNSAEISFWQIAAVVGFIAAIVGILWYSQDKILPKIAPFRFHKKDFKELFLYKESKNLQQSDFGIQHPHEANKEVYKRKKSDGEIENYLKDSRDLLIIGMPKAGKTRSAYQAMKLVLPEFYIIRPPAGKLPDFIFPRFKKNYLLFFDDLNKFTDVNFDFKRFLDKFRSKSNRMIIISTCRSGDELDTIKNKSTEFFRRFDIVDLNNYPLSEAEGEQLAKDVGVEWKPEQFNATAGSVVLDDEDMKKRYRYLNDRQKAILRTCKLLRSANIFTYKKDLIKNVCDHILETKINENNWIDLISSLECNSFITNPERSFNRVDMYDSTLDSIVYDYSPEDHLPSLLELLIGLKDAENLFYLGNAFYEKKDYGNAEKSYKNSLEFNPDVVVTHSNLGLLLHNLKRYDEAEKEYRDAIRADLDYAASHSNLGLLLNDQERYGEAEKEYRDAIRADPDYATAHYNLGVLLHNLKRYGEAEEEYRDAIRADPDYAAAHYNLGVLLNDQERYDEAEKECSIAIRADPDDAAAHSNLGVLLIDQGRYDEAEKEYRDAIRADLDYAEAHANLGALFLATERLEEAKKEFEIAKELFKNQGRAEDVQKMELLSRN</sequence>
<keyword evidence="3" id="KW-0131">Cell cycle</keyword>